<evidence type="ECO:0000313" key="2">
    <source>
        <dbReference type="Proteomes" id="UP000805649"/>
    </source>
</evidence>
<gene>
    <name evidence="1" type="ORF">CTRU02_202599</name>
</gene>
<dbReference type="Proteomes" id="UP000805649">
    <property type="component" value="Unassembled WGS sequence"/>
</dbReference>
<organism evidence="1 2">
    <name type="scientific">Colletotrichum truncatum</name>
    <name type="common">Anthracnose fungus</name>
    <name type="synonym">Colletotrichum capsici</name>
    <dbReference type="NCBI Taxonomy" id="5467"/>
    <lineage>
        <taxon>Eukaryota</taxon>
        <taxon>Fungi</taxon>
        <taxon>Dikarya</taxon>
        <taxon>Ascomycota</taxon>
        <taxon>Pezizomycotina</taxon>
        <taxon>Sordariomycetes</taxon>
        <taxon>Hypocreomycetidae</taxon>
        <taxon>Glomerellales</taxon>
        <taxon>Glomerellaceae</taxon>
        <taxon>Colletotrichum</taxon>
        <taxon>Colletotrichum truncatum species complex</taxon>
    </lineage>
</organism>
<comment type="caution">
    <text evidence="1">The sequence shown here is derived from an EMBL/GenBank/DDBJ whole genome shotgun (WGS) entry which is preliminary data.</text>
</comment>
<name>A0ACC3ZKP6_COLTU</name>
<sequence>MLSSLRWSAWGPEYAVVVGATVSFIAMVILLAHFDGESVFVWEGVTLNAIVSILSVIIKAAVAFAIAECMAQWKWILFAREERPLIDFDRIDAATRGPLGSLRILLKTKGGWIVQLGAILTLLAVGLDPLAQQLIQFEETVVFTRGSLSNSNDMLPALNSRAPYYSMGRTMVTERQNTNSTSSNYDVATDIPLSMQGAILNGLSRPVWESEQDALVQCPTSNCTFDQFSTLGICHRCSDISSQLKRVEDFGDVFLAIPGTGYGGKGVQSTAFALPNGHFIANIDGCPPYNGNFASQAYCKGNESVSVYSDKKYAITSFGTGNPNRTVTMKDINTLLWSMSLIYPDVETLNKSTSFTPGDSDGKNGLKLWPDFPMKATECSLYYCVKHVNSAVEGNKLKENVTQAPGFRRDPDSWKRLDEKENGQPENLLPVEEAGTLEFNKYWSVVGYTSLVLESPNNSTEDRYRIAPDSVKSLSAHFQSMFRGNWNNGTEIHEELDKKLGKGAVGFNGASFGPYLHLQGGMEADPPALNGLWTWSRNDITSIFSSLATSMTNEMRRNFDPQFEQQTGQDDRFRDGTLSYQGNVGRLTTLYRIKWPWITLHGIMILSAALFLFLTLISSNREGDVALWKSSSLATIRHGRDVGDVLNPASSTRDMEATARKAFVTVRRGDGEEAKSCIDRSPSLTPAES</sequence>
<reference evidence="1 2" key="1">
    <citation type="journal article" date="2020" name="Phytopathology">
        <title>Genome Sequence Resources of Colletotrichum truncatum, C. plurivorum, C. musicola, and C. sojae: Four Species Pathogenic to Soybean (Glycine max).</title>
        <authorList>
            <person name="Rogerio F."/>
            <person name="Boufleur T.R."/>
            <person name="Ciampi-Guillardi M."/>
            <person name="Sukno S.A."/>
            <person name="Thon M.R."/>
            <person name="Massola Junior N.S."/>
            <person name="Baroncelli R."/>
        </authorList>
    </citation>
    <scope>NUCLEOTIDE SEQUENCE [LARGE SCALE GENOMIC DNA]</scope>
    <source>
        <strain evidence="1 2">CMES1059</strain>
    </source>
</reference>
<dbReference type="EMBL" id="VUJX02000001">
    <property type="protein sequence ID" value="KAL0944712.1"/>
    <property type="molecule type" value="Genomic_DNA"/>
</dbReference>
<evidence type="ECO:0000313" key="1">
    <source>
        <dbReference type="EMBL" id="KAL0944712.1"/>
    </source>
</evidence>
<proteinExistence type="predicted"/>
<keyword evidence="2" id="KW-1185">Reference proteome</keyword>
<accession>A0ACC3ZKP6</accession>
<protein>
    <submittedName>
        <fullName evidence="1">Uncharacterized protein</fullName>
    </submittedName>
</protein>